<dbReference type="Proteomes" id="UP001271725">
    <property type="component" value="Unassembled WGS sequence"/>
</dbReference>
<evidence type="ECO:0000313" key="2">
    <source>
        <dbReference type="Proteomes" id="UP001271725"/>
    </source>
</evidence>
<evidence type="ECO:0000313" key="1">
    <source>
        <dbReference type="EMBL" id="MDX7149481.1"/>
    </source>
</evidence>
<proteinExistence type="predicted"/>
<dbReference type="EMBL" id="JAXABJ010000012">
    <property type="protein sequence ID" value="MDX7149481.1"/>
    <property type="molecule type" value="Genomic_DNA"/>
</dbReference>
<dbReference type="RefSeq" id="WP_193134101.1">
    <property type="nucleotide sequence ID" value="NZ_JAKIID010000022.1"/>
</dbReference>
<name>A0AAW9EM70_9ENTR</name>
<sequence length="134" mass="15240">MGKKSLVIGHSMTTSMENSGQFLMKELEKKGVALSAAMWFFYGEMFSWKYILVISDLEEKGPTFVYSLISQINRDNRSNKYHSIPLEAIEAKGESAFIYKMMKGALSIENSKFRLSNSMVNGLDIVDCLIYKLK</sequence>
<gene>
    <name evidence="1" type="ORF">SJ265_16990</name>
</gene>
<dbReference type="AlphaFoldDB" id="A0AAW9EM70"/>
<comment type="caution">
    <text evidence="1">The sequence shown here is derived from an EMBL/GenBank/DDBJ whole genome shotgun (WGS) entry which is preliminary data.</text>
</comment>
<protein>
    <submittedName>
        <fullName evidence="1">Uncharacterized protein</fullName>
    </submittedName>
</protein>
<accession>A0AAW9EM70</accession>
<reference evidence="1" key="1">
    <citation type="submission" date="2023-11" db="EMBL/GenBank/DDBJ databases">
        <title>Detection of rare carbapenemases in Enterobacterales - comparison of two colorimetric and two CIM-based carbapenemase assays.</title>
        <authorList>
            <person name="Schaffarczyk L."/>
            <person name="Noster J."/>
            <person name="Stelzer Y."/>
            <person name="Sattler J."/>
            <person name="Gatermann S."/>
            <person name="Hamprecht A."/>
        </authorList>
    </citation>
    <scope>NUCLEOTIDE SEQUENCE</scope>
    <source>
        <strain evidence="1">CIM-Carb-133</strain>
    </source>
</reference>
<organism evidence="1 2">
    <name type="scientific">Citrobacter portucalensis</name>
    <dbReference type="NCBI Taxonomy" id="1639133"/>
    <lineage>
        <taxon>Bacteria</taxon>
        <taxon>Pseudomonadati</taxon>
        <taxon>Pseudomonadota</taxon>
        <taxon>Gammaproteobacteria</taxon>
        <taxon>Enterobacterales</taxon>
        <taxon>Enterobacteriaceae</taxon>
        <taxon>Citrobacter</taxon>
        <taxon>Citrobacter freundii complex</taxon>
    </lineage>
</organism>